<dbReference type="InterPro" id="IPR035093">
    <property type="entry name" value="RelE/ParE_toxin_dom_sf"/>
</dbReference>
<dbReference type="RefSeq" id="WP_126412959.1">
    <property type="nucleotide sequence ID" value="NZ_JASPER010000039.1"/>
</dbReference>
<protein>
    <submittedName>
        <fullName evidence="1">Plasmid stabilisation system protein</fullName>
    </submittedName>
</protein>
<organism evidence="1 2">
    <name type="scientific">Actinomyces viscosus</name>
    <dbReference type="NCBI Taxonomy" id="1656"/>
    <lineage>
        <taxon>Bacteria</taxon>
        <taxon>Bacillati</taxon>
        <taxon>Actinomycetota</taxon>
        <taxon>Actinomycetes</taxon>
        <taxon>Actinomycetales</taxon>
        <taxon>Actinomycetaceae</taxon>
        <taxon>Actinomyces</taxon>
    </lineage>
</organism>
<evidence type="ECO:0000313" key="1">
    <source>
        <dbReference type="EMBL" id="VEI14251.1"/>
    </source>
</evidence>
<sequence length="105" mass="11585">MSAEVVYSADALIDLDEAWDFTVEASGDPELAFQQVDALLEAVEGVRSFPSSGSRLDVVVGIPTEGRYVVAGHLLAVYGIEDHFIRVDRIFDTRQDWVSVLVQRS</sequence>
<dbReference type="Pfam" id="PF05016">
    <property type="entry name" value="ParE_toxin"/>
    <property type="match status" value="1"/>
</dbReference>
<dbReference type="Gene3D" id="3.30.2310.20">
    <property type="entry name" value="RelE-like"/>
    <property type="match status" value="1"/>
</dbReference>
<dbReference type="KEGG" id="avc:NCTC10951_00104"/>
<proteinExistence type="predicted"/>
<evidence type="ECO:0000313" key="2">
    <source>
        <dbReference type="Proteomes" id="UP000268658"/>
    </source>
</evidence>
<dbReference type="AlphaFoldDB" id="A0A3S5EW77"/>
<gene>
    <name evidence="1" type="ORF">NCTC10951_00104</name>
</gene>
<dbReference type="OrthoDB" id="9806083at2"/>
<name>A0A3S5EW77_ACTVI</name>
<dbReference type="InterPro" id="IPR007712">
    <property type="entry name" value="RelE/ParE_toxin"/>
</dbReference>
<accession>A0A3S5EW77</accession>
<reference evidence="1 2" key="1">
    <citation type="submission" date="2018-12" db="EMBL/GenBank/DDBJ databases">
        <authorList>
            <consortium name="Pathogen Informatics"/>
        </authorList>
    </citation>
    <scope>NUCLEOTIDE SEQUENCE [LARGE SCALE GENOMIC DNA]</scope>
    <source>
        <strain evidence="1 2">NCTC10951</strain>
    </source>
</reference>
<dbReference type="Proteomes" id="UP000268658">
    <property type="component" value="Chromosome"/>
</dbReference>
<dbReference type="EMBL" id="LR134477">
    <property type="protein sequence ID" value="VEI14251.1"/>
    <property type="molecule type" value="Genomic_DNA"/>
</dbReference>